<dbReference type="GeneID" id="27685658"/>
<dbReference type="InParanoid" id="A0A0L0HQ76"/>
<dbReference type="Proteomes" id="UP000053201">
    <property type="component" value="Unassembled WGS sequence"/>
</dbReference>
<sequence length="164" mass="18270">MPFPPVPSPRESAPSAHTRSASVRTQYTPSVHSITTFALEPPFSSSSLAAATKPNFVSTLEQWTDDTDSEERELKNTLAGVCQTEWTAIMHAMARFEPPFRTRIRFMHLMTGNIPNHLLASNRPDKSDNGEGSPAPSPRNNSLYRSFLFREMEIDEDDEDGDSG</sequence>
<dbReference type="OrthoDB" id="10287850at2759"/>
<evidence type="ECO:0000313" key="3">
    <source>
        <dbReference type="Proteomes" id="UP000053201"/>
    </source>
</evidence>
<organism evidence="2 3">
    <name type="scientific">Spizellomyces punctatus (strain DAOM BR117)</name>
    <dbReference type="NCBI Taxonomy" id="645134"/>
    <lineage>
        <taxon>Eukaryota</taxon>
        <taxon>Fungi</taxon>
        <taxon>Fungi incertae sedis</taxon>
        <taxon>Chytridiomycota</taxon>
        <taxon>Chytridiomycota incertae sedis</taxon>
        <taxon>Chytridiomycetes</taxon>
        <taxon>Spizellomycetales</taxon>
        <taxon>Spizellomycetaceae</taxon>
        <taxon>Spizellomyces</taxon>
    </lineage>
</organism>
<feature type="compositionally biased region" description="Polar residues" evidence="1">
    <location>
        <begin position="15"/>
        <end position="25"/>
    </location>
</feature>
<dbReference type="RefSeq" id="XP_016610998.1">
    <property type="nucleotide sequence ID" value="XM_016750340.1"/>
</dbReference>
<dbReference type="VEuPathDB" id="FungiDB:SPPG_02035"/>
<proteinExistence type="predicted"/>
<dbReference type="AlphaFoldDB" id="A0A0L0HQ76"/>
<feature type="region of interest" description="Disordered" evidence="1">
    <location>
        <begin position="1"/>
        <end position="25"/>
    </location>
</feature>
<name>A0A0L0HQ76_SPIPD</name>
<reference evidence="2 3" key="1">
    <citation type="submission" date="2009-08" db="EMBL/GenBank/DDBJ databases">
        <title>The Genome Sequence of Spizellomyces punctatus strain DAOM BR117.</title>
        <authorList>
            <consortium name="The Broad Institute Genome Sequencing Platform"/>
            <person name="Russ C."/>
            <person name="Cuomo C."/>
            <person name="Shea T."/>
            <person name="Young S.K."/>
            <person name="Zeng Q."/>
            <person name="Koehrsen M."/>
            <person name="Haas B."/>
            <person name="Borodovsky M."/>
            <person name="Guigo R."/>
            <person name="Alvarado L."/>
            <person name="Berlin A."/>
            <person name="Bochicchio J."/>
            <person name="Borenstein D."/>
            <person name="Chapman S."/>
            <person name="Chen Z."/>
            <person name="Engels R."/>
            <person name="Freedman E."/>
            <person name="Gellesch M."/>
            <person name="Goldberg J."/>
            <person name="Griggs A."/>
            <person name="Gujja S."/>
            <person name="Heiman D."/>
            <person name="Hepburn T."/>
            <person name="Howarth C."/>
            <person name="Jen D."/>
            <person name="Larson L."/>
            <person name="Lewis B."/>
            <person name="Mehta T."/>
            <person name="Park D."/>
            <person name="Pearson M."/>
            <person name="Roberts A."/>
            <person name="Saif S."/>
            <person name="Shenoy N."/>
            <person name="Sisk P."/>
            <person name="Stolte C."/>
            <person name="Sykes S."/>
            <person name="Thomson T."/>
            <person name="Walk T."/>
            <person name="White J."/>
            <person name="Yandava C."/>
            <person name="Burger G."/>
            <person name="Gray M.W."/>
            <person name="Holland P.W.H."/>
            <person name="King N."/>
            <person name="Lang F.B.F."/>
            <person name="Roger A.J."/>
            <person name="Ruiz-Trillo I."/>
            <person name="Lander E."/>
            <person name="Nusbaum C."/>
        </authorList>
    </citation>
    <scope>NUCLEOTIDE SEQUENCE [LARGE SCALE GENOMIC DNA]</scope>
    <source>
        <strain evidence="2 3">DAOM BR117</strain>
    </source>
</reference>
<evidence type="ECO:0000313" key="2">
    <source>
        <dbReference type="EMBL" id="KND02959.1"/>
    </source>
</evidence>
<evidence type="ECO:0000256" key="1">
    <source>
        <dbReference type="SAM" id="MobiDB-lite"/>
    </source>
</evidence>
<gene>
    <name evidence="2" type="ORF">SPPG_02035</name>
</gene>
<protein>
    <submittedName>
        <fullName evidence="2">Uncharacterized protein</fullName>
    </submittedName>
</protein>
<dbReference type="EMBL" id="KQ257452">
    <property type="protein sequence ID" value="KND02959.1"/>
    <property type="molecule type" value="Genomic_DNA"/>
</dbReference>
<accession>A0A0L0HQ76</accession>
<keyword evidence="3" id="KW-1185">Reference proteome</keyword>
<feature type="region of interest" description="Disordered" evidence="1">
    <location>
        <begin position="117"/>
        <end position="143"/>
    </location>
</feature>